<evidence type="ECO:0000256" key="10">
    <source>
        <dbReference type="PIRSR" id="PIRSR038186-2"/>
    </source>
</evidence>
<keyword evidence="2 8" id="KW-0808">Transferase</keyword>
<protein>
    <recommendedName>
        <fullName evidence="8">Inositol-tetrakisphosphate 1-kinase</fullName>
        <ecNumber evidence="8">2.7.1.134</ecNumber>
    </recommendedName>
</protein>
<dbReference type="GO" id="GO:0032957">
    <property type="term" value="P:inositol trisphosphate metabolic process"/>
    <property type="evidence" value="ECO:0007669"/>
    <property type="project" value="InterPro"/>
</dbReference>
<dbReference type="GO" id="GO:0052725">
    <property type="term" value="F:inositol-1,3,4-trisphosphate 6-kinase activity"/>
    <property type="evidence" value="ECO:0007669"/>
    <property type="project" value="InterPro"/>
</dbReference>
<feature type="binding site" evidence="10">
    <location>
        <position position="283"/>
    </location>
    <ligand>
        <name>Mg(2+)</name>
        <dbReference type="ChEBI" id="CHEBI:18420"/>
        <label>1</label>
    </ligand>
</feature>
<evidence type="ECO:0000256" key="3">
    <source>
        <dbReference type="ARBA" id="ARBA00022723"/>
    </source>
</evidence>
<feature type="binding site" evidence="9">
    <location>
        <position position="207"/>
    </location>
    <ligand>
        <name>1D-myo-inositol 1,3,4-trisphosphate</name>
        <dbReference type="ChEBI" id="CHEBI:58414"/>
    </ligand>
</feature>
<feature type="binding site" evidence="9">
    <location>
        <begin position="196"/>
        <end position="207"/>
    </location>
    <ligand>
        <name>ATP</name>
        <dbReference type="ChEBI" id="CHEBI:30616"/>
    </ligand>
</feature>
<dbReference type="EMBL" id="JAVFKY010000005">
    <property type="protein sequence ID" value="KAK5575845.1"/>
    <property type="molecule type" value="Genomic_DNA"/>
</dbReference>
<evidence type="ECO:0000259" key="12">
    <source>
        <dbReference type="Pfam" id="PF17927"/>
    </source>
</evidence>
<feature type="binding site" evidence="9">
    <location>
        <position position="303"/>
    </location>
    <ligand>
        <name>1D-myo-inositol 1,3,4-trisphosphate</name>
        <dbReference type="ChEBI" id="CHEBI:58414"/>
    </ligand>
</feature>
<dbReference type="InterPro" id="IPR041429">
    <property type="entry name" value="ITPK1_N"/>
</dbReference>
<comment type="cofactor">
    <cofactor evidence="8 10">
        <name>Mg(2+)</name>
        <dbReference type="ChEBI" id="CHEBI:18420"/>
    </cofactor>
    <text evidence="8 10">Binds 2 magnesium ions per subunit.</text>
</comment>
<dbReference type="Pfam" id="PF05770">
    <property type="entry name" value="Ins134_P3_kin"/>
    <property type="match status" value="1"/>
</dbReference>
<comment type="catalytic activity">
    <reaction evidence="8">
        <text>1D-myo-inositol 3,4,5,6-tetrakisphosphate + ATP = 1D-myo-inositol 1,3,4,5,6-pentakisphosphate + ADP + H(+)</text>
        <dbReference type="Rhea" id="RHEA:12452"/>
        <dbReference type="ChEBI" id="CHEBI:15378"/>
        <dbReference type="ChEBI" id="CHEBI:30616"/>
        <dbReference type="ChEBI" id="CHEBI:57539"/>
        <dbReference type="ChEBI" id="CHEBI:57733"/>
        <dbReference type="ChEBI" id="CHEBI:456216"/>
        <dbReference type="EC" id="2.7.1.134"/>
    </reaction>
</comment>
<sequence>MSDNNNSLPNDFTIGYYLSNSKINRLKWNLFVDMCKERYNINVVPIDINKDINTINTRPYHVIIDKLTDELGDLDNPSNKQKVDYIQSLIDKFPSIVEVDPLESQKPVLSRDTLTKLLDKLNDVSPELNIKNPKFVLVPEDYDNNKDYTQLLKDANIKFPVVCKTIKACGSEESHYMGVVFNEKDLHQFKSPMLIQEFINHNAIIYKVFAIGDYIHVVHRKSIRNMNENENELIKFDSQKPFPASLLPTDGQELKIEIPSKSILSVISKDIQKNLDISLFGFDVIVDCETKKLAVVDINYFPTFSGVDDFYTLLIEHIINVYKRKSPSS</sequence>
<keyword evidence="14" id="KW-1185">Reference proteome</keyword>
<feature type="binding site" evidence="9">
    <location>
        <position position="66"/>
    </location>
    <ligand>
        <name>1D-myo-inositol 1,3,4-trisphosphate</name>
        <dbReference type="ChEBI" id="CHEBI:58414"/>
    </ligand>
</feature>
<dbReference type="GO" id="GO:0005737">
    <property type="term" value="C:cytoplasm"/>
    <property type="evidence" value="ECO:0007669"/>
    <property type="project" value="TreeGrafter"/>
</dbReference>
<feature type="domain" description="Inositol-tetrakisphosphate 1-kinase N-terminal" evidence="12">
    <location>
        <begin position="14"/>
        <end position="103"/>
    </location>
</feature>
<evidence type="ECO:0000256" key="6">
    <source>
        <dbReference type="ARBA" id="ARBA00022840"/>
    </source>
</evidence>
<evidence type="ECO:0000256" key="5">
    <source>
        <dbReference type="ARBA" id="ARBA00022777"/>
    </source>
</evidence>
<dbReference type="GO" id="GO:0005524">
    <property type="term" value="F:ATP binding"/>
    <property type="evidence" value="ECO:0007669"/>
    <property type="project" value="UniProtKB-KW"/>
</dbReference>
<feature type="binding site" evidence="9">
    <location>
        <position position="222"/>
    </location>
    <ligand>
        <name>ATP</name>
        <dbReference type="ChEBI" id="CHEBI:30616"/>
    </ligand>
</feature>
<keyword evidence="7 8" id="KW-0460">Magnesium</keyword>
<dbReference type="PANTHER" id="PTHR14217:SF1">
    <property type="entry name" value="INOSITOL-TETRAKISPHOSPHATE 1-KINASE"/>
    <property type="match status" value="1"/>
</dbReference>
<organism evidence="13 14">
    <name type="scientific">Dictyostelium firmibasis</name>
    <dbReference type="NCBI Taxonomy" id="79012"/>
    <lineage>
        <taxon>Eukaryota</taxon>
        <taxon>Amoebozoa</taxon>
        <taxon>Evosea</taxon>
        <taxon>Eumycetozoa</taxon>
        <taxon>Dictyostelia</taxon>
        <taxon>Dictyosteliales</taxon>
        <taxon>Dictyosteliaceae</taxon>
        <taxon>Dictyostelium</taxon>
    </lineage>
</organism>
<feature type="binding site" evidence="9">
    <location>
        <position position="22"/>
    </location>
    <ligand>
        <name>1D-myo-inositol 1,3,4-trisphosphate</name>
        <dbReference type="ChEBI" id="CHEBI:58414"/>
    </ligand>
</feature>
<keyword evidence="5 8" id="KW-0418">Kinase</keyword>
<proteinExistence type="inferred from homology"/>
<dbReference type="AlphaFoldDB" id="A0AAN7TVR0"/>
<dbReference type="GO" id="GO:0052726">
    <property type="term" value="F:inositol-1,3,4-trisphosphate 5-kinase activity"/>
    <property type="evidence" value="ECO:0007669"/>
    <property type="project" value="InterPro"/>
</dbReference>
<evidence type="ECO:0000256" key="9">
    <source>
        <dbReference type="PIRSR" id="PIRSR038186-1"/>
    </source>
</evidence>
<dbReference type="GO" id="GO:0047325">
    <property type="term" value="F:inositol-3,4,5,6-tetrakisphosphate 1-kinase activity"/>
    <property type="evidence" value="ECO:0007669"/>
    <property type="project" value="UniProtKB-EC"/>
</dbReference>
<reference evidence="13 14" key="1">
    <citation type="submission" date="2023-11" db="EMBL/GenBank/DDBJ databases">
        <title>Dfirmibasis_genome.</title>
        <authorList>
            <person name="Edelbroek B."/>
            <person name="Kjellin J."/>
            <person name="Jerlstrom-Hultqvist J."/>
            <person name="Soderbom F."/>
        </authorList>
    </citation>
    <scope>NUCLEOTIDE SEQUENCE [LARGE SCALE GENOMIC DNA]</scope>
    <source>
        <strain evidence="13 14">TNS-C-14</strain>
    </source>
</reference>
<keyword evidence="3 8" id="KW-0479">Metal-binding</keyword>
<comment type="function">
    <text evidence="8">Kinase that can phosphorylate various inositol polyphosphate such as Ins(3,4,5,6)P4 or Ins(1,3,4)P3.</text>
</comment>
<evidence type="ECO:0000259" key="11">
    <source>
        <dbReference type="Pfam" id="PF05770"/>
    </source>
</evidence>
<comment type="subunit">
    <text evidence="8">Monomer.</text>
</comment>
<dbReference type="Proteomes" id="UP001344447">
    <property type="component" value="Unassembled WGS sequence"/>
</dbReference>
<evidence type="ECO:0000256" key="4">
    <source>
        <dbReference type="ARBA" id="ARBA00022741"/>
    </source>
</evidence>
<comment type="caution">
    <text evidence="13">The sequence shown here is derived from an EMBL/GenBank/DDBJ whole genome shotgun (WGS) entry which is preliminary data.</text>
</comment>
<dbReference type="InterPro" id="IPR040464">
    <property type="entry name" value="InsP(3)kin_ATP-grasp"/>
</dbReference>
<feature type="binding site" evidence="9">
    <location>
        <position position="164"/>
    </location>
    <ligand>
        <name>ATP</name>
        <dbReference type="ChEBI" id="CHEBI:30616"/>
    </ligand>
</feature>
<feature type="binding site" evidence="10">
    <location>
        <position position="297"/>
    </location>
    <ligand>
        <name>Mg(2+)</name>
        <dbReference type="ChEBI" id="CHEBI:18420"/>
        <label>2</label>
    </ligand>
</feature>
<evidence type="ECO:0000313" key="13">
    <source>
        <dbReference type="EMBL" id="KAK5575845.1"/>
    </source>
</evidence>
<dbReference type="FunFam" id="3.30.470.20:FF:000047">
    <property type="entry name" value="Inositol-tetrakisphosphate 1-kinase 4"/>
    <property type="match status" value="1"/>
</dbReference>
<feature type="binding site" evidence="10">
    <location>
        <position position="297"/>
    </location>
    <ligand>
        <name>Mg(2+)</name>
        <dbReference type="ChEBI" id="CHEBI:18420"/>
        <label>1</label>
    </ligand>
</feature>
<feature type="binding site" evidence="9">
    <location>
        <position position="299"/>
    </location>
    <ligand>
        <name>1D-myo-inositol 1,3,4-trisphosphate</name>
        <dbReference type="ChEBI" id="CHEBI:58414"/>
    </ligand>
</feature>
<feature type="binding site" evidence="10">
    <location>
        <position position="299"/>
    </location>
    <ligand>
        <name>Mg(2+)</name>
        <dbReference type="ChEBI" id="CHEBI:18420"/>
        <label>2</label>
    </ligand>
</feature>
<dbReference type="EC" id="2.7.1.134" evidence="8"/>
<gene>
    <name evidence="13" type="ORF">RB653_006979</name>
</gene>
<dbReference type="InterPro" id="IPR008656">
    <property type="entry name" value="Inositol_tetrakis-P_1-kinase"/>
</dbReference>
<keyword evidence="6 8" id="KW-0067">ATP-binding</keyword>
<evidence type="ECO:0000256" key="2">
    <source>
        <dbReference type="ARBA" id="ARBA00022679"/>
    </source>
</evidence>
<evidence type="ECO:0000313" key="14">
    <source>
        <dbReference type="Proteomes" id="UP001344447"/>
    </source>
</evidence>
<feature type="binding site" evidence="9">
    <location>
        <position position="111"/>
    </location>
    <ligand>
        <name>ATP</name>
        <dbReference type="ChEBI" id="CHEBI:30616"/>
    </ligand>
</feature>
<name>A0AAN7TVR0_9MYCE</name>
<evidence type="ECO:0000256" key="1">
    <source>
        <dbReference type="ARBA" id="ARBA00009601"/>
    </source>
</evidence>
<dbReference type="GO" id="GO:0000287">
    <property type="term" value="F:magnesium ion binding"/>
    <property type="evidence" value="ECO:0007669"/>
    <property type="project" value="InterPro"/>
</dbReference>
<comment type="similarity">
    <text evidence="1 8">Belongs to the ITPK1 family.</text>
</comment>
<dbReference type="SUPFAM" id="SSF56059">
    <property type="entry name" value="Glutathione synthetase ATP-binding domain-like"/>
    <property type="match status" value="1"/>
</dbReference>
<dbReference type="Gene3D" id="3.30.470.20">
    <property type="entry name" value="ATP-grasp fold, B domain"/>
    <property type="match status" value="1"/>
</dbReference>
<keyword evidence="4 8" id="KW-0547">Nucleotide-binding</keyword>
<dbReference type="Pfam" id="PF17927">
    <property type="entry name" value="Ins134_P3_kin_N"/>
    <property type="match status" value="1"/>
</dbReference>
<dbReference type="PIRSF" id="PIRSF038186">
    <property type="entry name" value="ITPK"/>
    <property type="match status" value="1"/>
</dbReference>
<evidence type="ECO:0000256" key="8">
    <source>
        <dbReference type="PIRNR" id="PIRNR038186"/>
    </source>
</evidence>
<accession>A0AAN7TVR0</accession>
<feature type="binding site" evidence="9">
    <location>
        <position position="175"/>
    </location>
    <ligand>
        <name>1D-myo-inositol 1,3,4-trisphosphate</name>
        <dbReference type="ChEBI" id="CHEBI:58414"/>
    </ligand>
</feature>
<evidence type="ECO:0000256" key="7">
    <source>
        <dbReference type="ARBA" id="ARBA00022842"/>
    </source>
</evidence>
<feature type="domain" description="Inositol 1,3,4-trisphosphate 5/6-kinase ATP-grasp" evidence="11">
    <location>
        <begin position="130"/>
        <end position="319"/>
    </location>
</feature>
<dbReference type="PANTHER" id="PTHR14217">
    <property type="entry name" value="INOSITOL-TETRAKISPHOSPHATE 1-KINASE"/>
    <property type="match status" value="1"/>
</dbReference>